<sequence>MENALPNCIKNEFGLENLRDLPLLERIHRLLHAIQNDYPYKETKGWKSLSTKHKREMLDYIKEKQNEKVSDTEKEESKSRSCAHEEVMTQVDAEKNEVVHSDPYLEMIRKRNIRNINSSRLNNTGIEANDFFKKGYNHEVHETTRSLKLKGGRSRWKVVDEEFYGSKPCFCGEIHVTMDNKTANSDTKVINLTIRSIMITFGDAAEPCMSTVNSVRDIVGEFTRHRLKAIDEETLLGGPCLRALVELFPEEAIYYGRWREFRTETKQAEDLETIKEEDLAEELDFFAISESNAGLSEEFLTRIKFADERTQKMDWDIYDSFSQDRRKNFMLKKGGPFKEWLDIGACSQASLEFLNFIVYHNIGRLVELAIKYRAGGILSEQRDPLLTCDMSAIVRDFNKSTADVSQKRDATLKRKKRKKEELNKRKDNDIASRLDQDKSADASHKKGSKPRDSAIRLKRLR</sequence>
<dbReference type="EMBL" id="FR824104">
    <property type="protein sequence ID" value="CCA18921.1"/>
    <property type="molecule type" value="Genomic_DNA"/>
</dbReference>
<feature type="region of interest" description="Disordered" evidence="5">
    <location>
        <begin position="405"/>
        <end position="461"/>
    </location>
</feature>
<evidence type="ECO:0000256" key="3">
    <source>
        <dbReference type="ARBA" id="ARBA00023163"/>
    </source>
</evidence>
<keyword evidence="4" id="KW-0539">Nucleus</keyword>
<dbReference type="PANTHER" id="PTHR11380:SF5">
    <property type="entry name" value="TRANSCRIPTION INITIATION FACTOR TFIID SUBUNIT 13"/>
    <property type="match status" value="1"/>
</dbReference>
<accession>F0WCK4</accession>
<dbReference type="GO" id="GO:0005634">
    <property type="term" value="C:nucleus"/>
    <property type="evidence" value="ECO:0007669"/>
    <property type="project" value="UniProtKB-SubCell"/>
</dbReference>
<dbReference type="PANTHER" id="PTHR11380">
    <property type="entry name" value="TRANSCRIPTION INITIATION FACTOR TFIID/SUPT3-RELATED"/>
    <property type="match status" value="1"/>
</dbReference>
<dbReference type="GO" id="GO:0006366">
    <property type="term" value="P:transcription by RNA polymerase II"/>
    <property type="evidence" value="ECO:0007669"/>
    <property type="project" value="InterPro"/>
</dbReference>
<evidence type="ECO:0000256" key="2">
    <source>
        <dbReference type="ARBA" id="ARBA00023015"/>
    </source>
</evidence>
<gene>
    <name evidence="6" type="primary">AlNc14C59G4384</name>
    <name evidence="6" type="ORF">ALNC14_050640</name>
</gene>
<keyword evidence="2" id="KW-0805">Transcription regulation</keyword>
<evidence type="ECO:0000256" key="1">
    <source>
        <dbReference type="ARBA" id="ARBA00004123"/>
    </source>
</evidence>
<dbReference type="AlphaFoldDB" id="F0WCK4"/>
<dbReference type="InterPro" id="IPR003195">
    <property type="entry name" value="TFIID_TAF13"/>
</dbReference>
<dbReference type="HOGENOM" id="CLU_035570_0_0_1"/>
<reference evidence="6" key="2">
    <citation type="submission" date="2011-02" db="EMBL/GenBank/DDBJ databases">
        <authorList>
            <person name="MacLean D."/>
        </authorList>
    </citation>
    <scope>NUCLEOTIDE SEQUENCE</scope>
</reference>
<feature type="compositionally biased region" description="Basic and acidic residues" evidence="5">
    <location>
        <begin position="419"/>
        <end position="455"/>
    </location>
</feature>
<protein>
    <submittedName>
        <fullName evidence="6">Uncharacterized protein AlNc14C59G4384</fullName>
    </submittedName>
</protein>
<evidence type="ECO:0000256" key="4">
    <source>
        <dbReference type="ARBA" id="ARBA00023242"/>
    </source>
</evidence>
<proteinExistence type="predicted"/>
<reference evidence="6" key="1">
    <citation type="journal article" date="2011" name="PLoS Biol.">
        <title>Gene gain and loss during evolution of obligate parasitism in the white rust pathogen of Arabidopsis thaliana.</title>
        <authorList>
            <person name="Kemen E."/>
            <person name="Gardiner A."/>
            <person name="Schultz-Larsen T."/>
            <person name="Kemen A.C."/>
            <person name="Balmuth A.L."/>
            <person name="Robert-Seilaniantz A."/>
            <person name="Bailey K."/>
            <person name="Holub E."/>
            <person name="Studholme D.J."/>
            <person name="Maclean D."/>
            <person name="Jones J.D."/>
        </authorList>
    </citation>
    <scope>NUCLEOTIDE SEQUENCE</scope>
</reference>
<evidence type="ECO:0000256" key="5">
    <source>
        <dbReference type="SAM" id="MobiDB-lite"/>
    </source>
</evidence>
<organism evidence="6">
    <name type="scientific">Albugo laibachii Nc14</name>
    <dbReference type="NCBI Taxonomy" id="890382"/>
    <lineage>
        <taxon>Eukaryota</taxon>
        <taxon>Sar</taxon>
        <taxon>Stramenopiles</taxon>
        <taxon>Oomycota</taxon>
        <taxon>Peronosporomycetes</taxon>
        <taxon>Albuginales</taxon>
        <taxon>Albuginaceae</taxon>
        <taxon>Albugo</taxon>
    </lineage>
</organism>
<name>F0WCK4_9STRA</name>
<comment type="subcellular location">
    <subcellularLocation>
        <location evidence="1">Nucleus</location>
    </subcellularLocation>
</comment>
<evidence type="ECO:0000313" key="6">
    <source>
        <dbReference type="EMBL" id="CCA18921.1"/>
    </source>
</evidence>
<keyword evidence="3" id="KW-0804">Transcription</keyword>